<dbReference type="GO" id="GO:0000974">
    <property type="term" value="C:Prp19 complex"/>
    <property type="evidence" value="ECO:0007669"/>
    <property type="project" value="UniProtKB-UniRule"/>
</dbReference>
<dbReference type="InterPro" id="IPR013083">
    <property type="entry name" value="Znf_RING/FYVE/PHD"/>
</dbReference>
<evidence type="ECO:0000256" key="11">
    <source>
        <dbReference type="ARBA" id="ARBA00023187"/>
    </source>
</evidence>
<dbReference type="AlphaFoldDB" id="A0AA38SMN3"/>
<keyword evidence="5 16" id="KW-0507">mRNA processing</keyword>
<evidence type="ECO:0000256" key="3">
    <source>
        <dbReference type="ARBA" id="ARBA00006388"/>
    </source>
</evidence>
<dbReference type="PROSITE" id="PS51375">
    <property type="entry name" value="PPR"/>
    <property type="match status" value="4"/>
</dbReference>
<evidence type="ECO:0000313" key="19">
    <source>
        <dbReference type="Proteomes" id="UP001172457"/>
    </source>
</evidence>
<dbReference type="GO" id="GO:0005737">
    <property type="term" value="C:cytoplasm"/>
    <property type="evidence" value="ECO:0007669"/>
    <property type="project" value="TreeGrafter"/>
</dbReference>
<dbReference type="FunFam" id="1.25.40.10:FF:000934">
    <property type="entry name" value="Pentatricopeptide repeat-containing protein"/>
    <property type="match status" value="1"/>
</dbReference>
<dbReference type="Pfam" id="PF12854">
    <property type="entry name" value="PPR_1"/>
    <property type="match status" value="1"/>
</dbReference>
<dbReference type="InterPro" id="IPR011990">
    <property type="entry name" value="TPR-like_helical_dom_sf"/>
</dbReference>
<feature type="repeat" description="WD" evidence="14">
    <location>
        <begin position="263"/>
        <end position="295"/>
    </location>
</feature>
<feature type="repeat" description="PPR" evidence="15">
    <location>
        <begin position="649"/>
        <end position="683"/>
    </location>
</feature>
<feature type="repeat" description="PPR" evidence="15">
    <location>
        <begin position="812"/>
        <end position="846"/>
    </location>
</feature>
<dbReference type="PANTHER" id="PTHR43995">
    <property type="entry name" value="PRE-MRNA-PROCESSING FACTOR 19"/>
    <property type="match status" value="1"/>
</dbReference>
<evidence type="ECO:0000256" key="7">
    <source>
        <dbReference type="ARBA" id="ARBA00022728"/>
    </source>
</evidence>
<evidence type="ECO:0000256" key="9">
    <source>
        <dbReference type="ARBA" id="ARBA00022763"/>
    </source>
</evidence>
<dbReference type="CDD" id="cd16656">
    <property type="entry name" value="RING-Ubox_PRP19"/>
    <property type="match status" value="1"/>
</dbReference>
<dbReference type="Pfam" id="PF01535">
    <property type="entry name" value="PPR"/>
    <property type="match status" value="3"/>
</dbReference>
<dbReference type="SUPFAM" id="SSF50978">
    <property type="entry name" value="WD40 repeat-like"/>
    <property type="match status" value="1"/>
</dbReference>
<evidence type="ECO:0000256" key="4">
    <source>
        <dbReference type="ARBA" id="ARBA00022574"/>
    </source>
</evidence>
<evidence type="ECO:0000256" key="10">
    <source>
        <dbReference type="ARBA" id="ARBA00022786"/>
    </source>
</evidence>
<comment type="pathway">
    <text evidence="2 16">Protein modification; protein ubiquitination.</text>
</comment>
<keyword evidence="9 16" id="KW-0227">DNA damage</keyword>
<name>A0AA38SMN3_9ASTR</name>
<dbReference type="PROSITE" id="PS50294">
    <property type="entry name" value="WD_REPEATS_REGION"/>
    <property type="match status" value="2"/>
</dbReference>
<dbReference type="FunFam" id="1.25.40.10:FF:000184">
    <property type="entry name" value="Pentatricopeptide repeat-containing protein, chloroplastic"/>
    <property type="match status" value="1"/>
</dbReference>
<dbReference type="GO" id="GO:0070534">
    <property type="term" value="P:protein K63-linked ubiquitination"/>
    <property type="evidence" value="ECO:0007669"/>
    <property type="project" value="UniProtKB-UniRule"/>
</dbReference>
<reference evidence="18" key="1">
    <citation type="submission" date="2023-03" db="EMBL/GenBank/DDBJ databases">
        <title>Chromosome-scale reference genome and RAD-based genetic map of yellow starthistle (Centaurea solstitialis) reveal putative structural variation and QTLs associated with invader traits.</title>
        <authorList>
            <person name="Reatini B."/>
            <person name="Cang F.A."/>
            <person name="Jiang Q."/>
            <person name="Mckibben M.T.W."/>
            <person name="Barker M.S."/>
            <person name="Rieseberg L.H."/>
            <person name="Dlugosch K.M."/>
        </authorList>
    </citation>
    <scope>NUCLEOTIDE SEQUENCE</scope>
    <source>
        <strain evidence="18">CAN-66</strain>
        <tissue evidence="18">Leaf</tissue>
    </source>
</reference>
<dbReference type="InterPro" id="IPR046848">
    <property type="entry name" value="E_motif"/>
</dbReference>
<dbReference type="EMBL" id="JARYMX010000007">
    <property type="protein sequence ID" value="KAJ9541683.1"/>
    <property type="molecule type" value="Genomic_DNA"/>
</dbReference>
<dbReference type="Pfam" id="PF00400">
    <property type="entry name" value="WD40"/>
    <property type="match status" value="3"/>
</dbReference>
<feature type="repeat" description="WD" evidence="14">
    <location>
        <begin position="359"/>
        <end position="399"/>
    </location>
</feature>
<dbReference type="Pfam" id="PF13041">
    <property type="entry name" value="PPR_2"/>
    <property type="match status" value="3"/>
</dbReference>
<dbReference type="SMART" id="SM00504">
    <property type="entry name" value="Ubox"/>
    <property type="match status" value="1"/>
</dbReference>
<feature type="repeat" description="PPR" evidence="15">
    <location>
        <begin position="711"/>
        <end position="745"/>
    </location>
</feature>
<keyword evidence="6 16" id="KW-0808">Transferase</keyword>
<comment type="similarity">
    <text evidence="3 16">Belongs to the WD repeat PRP19 family.</text>
</comment>
<dbReference type="Gene3D" id="3.30.40.10">
    <property type="entry name" value="Zinc/RING finger domain, C3HC4 (zinc finger)"/>
    <property type="match status" value="1"/>
</dbReference>
<dbReference type="Gene3D" id="1.25.40.10">
    <property type="entry name" value="Tetratricopeptide repeat domain"/>
    <property type="match status" value="4"/>
</dbReference>
<dbReference type="GO" id="GO:0006281">
    <property type="term" value="P:DNA repair"/>
    <property type="evidence" value="ECO:0007669"/>
    <property type="project" value="UniProtKB-KW"/>
</dbReference>
<accession>A0AA38SMN3</accession>
<keyword evidence="19" id="KW-1185">Reference proteome</keyword>
<comment type="function">
    <text evidence="16">Ubiquitin-protein ligase which is mainly involved pre-mRNA splicing and DNA repair. Required for pre-mRNA splicing as component of the spliceosome.</text>
</comment>
<evidence type="ECO:0000256" key="15">
    <source>
        <dbReference type="PROSITE-ProRule" id="PRU00708"/>
    </source>
</evidence>
<evidence type="ECO:0000259" key="17">
    <source>
        <dbReference type="PROSITE" id="PS51698"/>
    </source>
</evidence>
<feature type="repeat" description="PPR" evidence="15">
    <location>
        <begin position="883"/>
        <end position="913"/>
    </location>
</feature>
<dbReference type="FunFam" id="3.30.40.10:FF:000027">
    <property type="entry name" value="Pre-mRNA-processing factor 19, putative"/>
    <property type="match status" value="1"/>
</dbReference>
<dbReference type="GO" id="GO:0061630">
    <property type="term" value="F:ubiquitin protein ligase activity"/>
    <property type="evidence" value="ECO:0007669"/>
    <property type="project" value="UniProtKB-UniRule"/>
</dbReference>
<keyword evidence="13 16" id="KW-0539">Nucleus</keyword>
<dbReference type="InterPro" id="IPR013915">
    <property type="entry name" value="Prp19_cc"/>
</dbReference>
<evidence type="ECO:0000313" key="18">
    <source>
        <dbReference type="EMBL" id="KAJ9541683.1"/>
    </source>
</evidence>
<dbReference type="InterPro" id="IPR055340">
    <property type="entry name" value="RING-Ubox_PRP19"/>
</dbReference>
<dbReference type="InterPro" id="IPR015943">
    <property type="entry name" value="WD40/YVTN_repeat-like_dom_sf"/>
</dbReference>
<dbReference type="InterPro" id="IPR001680">
    <property type="entry name" value="WD40_rpt"/>
</dbReference>
<evidence type="ECO:0000256" key="5">
    <source>
        <dbReference type="ARBA" id="ARBA00022664"/>
    </source>
</evidence>
<protein>
    <recommendedName>
        <fullName evidence="16">Pre-mRNA-processing factor 19</fullName>
        <ecNumber evidence="16">2.3.2.27</ecNumber>
    </recommendedName>
</protein>
<dbReference type="PROSITE" id="PS50082">
    <property type="entry name" value="WD_REPEATS_2"/>
    <property type="match status" value="3"/>
</dbReference>
<dbReference type="PANTHER" id="PTHR43995:SF1">
    <property type="entry name" value="PRE-MRNA-PROCESSING FACTOR 19"/>
    <property type="match status" value="1"/>
</dbReference>
<dbReference type="Pfam" id="PF08606">
    <property type="entry name" value="Prp19"/>
    <property type="match status" value="1"/>
</dbReference>
<comment type="subunit">
    <text evidence="16">Homotetramer.</text>
</comment>
<dbReference type="SUPFAM" id="SSF57850">
    <property type="entry name" value="RING/U-box"/>
    <property type="match status" value="1"/>
</dbReference>
<evidence type="ECO:0000256" key="16">
    <source>
        <dbReference type="RuleBase" id="RU367101"/>
    </source>
</evidence>
<dbReference type="InterPro" id="IPR003613">
    <property type="entry name" value="Ubox_domain"/>
</dbReference>
<evidence type="ECO:0000256" key="12">
    <source>
        <dbReference type="ARBA" id="ARBA00023204"/>
    </source>
</evidence>
<dbReference type="GO" id="GO:0071006">
    <property type="term" value="C:U2-type catalytic step 1 spliceosome"/>
    <property type="evidence" value="ECO:0007669"/>
    <property type="project" value="TreeGrafter"/>
</dbReference>
<proteinExistence type="inferred from homology"/>
<sequence length="1031" mass="114154">MLLPPVSGEVPDEPVVSKSSGLLFEKRFIQRHISDHGKCPVTGESLTMDDLIPMKTGKIVKPRQVQAASIPGMLGMFQNEWDALVLSAFASEQQLHTTRQELSHCLYQHDSACRVIARLKKELDEARTMLANLERQAPMPASTAMPANASAAINGKRAAEGDELGPDGKKIRPGISASIIAELTDCNAALSQQRKKRQIPSSLAPLDAVERYTQLNSYPLHKTNKAGILSIDIHHSKGIIATGGVDTNAVVFNQTSGEILSTLSGHSKKVTSVKFVADGELVVTGSADKTVRVWQGSEDGNYDCRHVLKDHAAEVADSTASEGYTSAAFHPDGLILGTGTAGSLVKIWDVKSQANVARFDGHVGAVTAISFSENGYFLATAAQDGVKLWDLRKLRNFRSFTPYDENTPTQSVEFDHSGSYLALGGSDIRVYQVANVKSEWNCIKTFPDLSGTGIFGNTLGKSHIAVDMRLAGFISIVPRNSEAFKKEIIIQHMKFCSNLTQLECIYASMVKNSYNQDCFMINQFVSACSSFSRIDYAIQAFTQMDEPNVFVYNAVIRACVCCFAPIRALQFYIKMLSARICPTSYTFSSVIKGCALLAECRTGEAINGHIWKFGFKSHVYVQTALIDFYSCLGKIIESRLVFDEMVERDVFAWTSMVSVHAKSGDLVSARKLFDEMPERNFASWNSLIDGYARIRDVESAEFLFSKMPVKDLISWTTMINCYSQNKLYTEALATYNDMTKDGITPDEVTMATVISACAHLGALDLGKQIHLQVIQSHFNLDVYIGSALIDMYAKCGNLHQSLLVFYKLPEKNLFCWNSVIDGLAVHGHANEALKMFNHMINENIKPNAVTFISVLSACTHAGLVEEGRRCFLSMGRDFRISPEIEHYGCMVDLLCKAGLLEDALQVIREMRMEPNSVIWGALLGGCKLQKNLEMAQVAVKKLMILEPDNSGYHTLLVNMFAEANRWSEVARIRASMKDLGVEKKRPGSSWIEIEGKIHQFSASDKYHESCNEIYLVLDSLCWELRLEAAFD</sequence>
<evidence type="ECO:0000256" key="1">
    <source>
        <dbReference type="ARBA" id="ARBA00004123"/>
    </source>
</evidence>
<keyword evidence="12 16" id="KW-0234">DNA repair</keyword>
<dbReference type="Proteomes" id="UP001172457">
    <property type="component" value="Chromosome 7"/>
</dbReference>
<keyword evidence="10 16" id="KW-0833">Ubl conjugation pathway</keyword>
<gene>
    <name evidence="18" type="ORF">OSB04_028189</name>
</gene>
<dbReference type="EC" id="2.3.2.27" evidence="16"/>
<keyword evidence="8" id="KW-0677">Repeat</keyword>
<organism evidence="18 19">
    <name type="scientific">Centaurea solstitialis</name>
    <name type="common">yellow star-thistle</name>
    <dbReference type="NCBI Taxonomy" id="347529"/>
    <lineage>
        <taxon>Eukaryota</taxon>
        <taxon>Viridiplantae</taxon>
        <taxon>Streptophyta</taxon>
        <taxon>Embryophyta</taxon>
        <taxon>Tracheophyta</taxon>
        <taxon>Spermatophyta</taxon>
        <taxon>Magnoliopsida</taxon>
        <taxon>eudicotyledons</taxon>
        <taxon>Gunneridae</taxon>
        <taxon>Pentapetalae</taxon>
        <taxon>asterids</taxon>
        <taxon>campanulids</taxon>
        <taxon>Asterales</taxon>
        <taxon>Asteraceae</taxon>
        <taxon>Carduoideae</taxon>
        <taxon>Cardueae</taxon>
        <taxon>Centaureinae</taxon>
        <taxon>Centaurea</taxon>
    </lineage>
</organism>
<dbReference type="GO" id="GO:0000398">
    <property type="term" value="P:mRNA splicing, via spliceosome"/>
    <property type="evidence" value="ECO:0007669"/>
    <property type="project" value="InterPro"/>
</dbReference>
<dbReference type="Gene3D" id="2.130.10.10">
    <property type="entry name" value="YVTN repeat-like/Quinoprotein amine dehydrogenase"/>
    <property type="match status" value="2"/>
</dbReference>
<dbReference type="PROSITE" id="PS51698">
    <property type="entry name" value="U_BOX"/>
    <property type="match status" value="1"/>
</dbReference>
<keyword evidence="11 16" id="KW-0508">mRNA splicing</keyword>
<evidence type="ECO:0000256" key="14">
    <source>
        <dbReference type="PROSITE-ProRule" id="PRU00221"/>
    </source>
</evidence>
<dbReference type="InterPro" id="IPR036322">
    <property type="entry name" value="WD40_repeat_dom_sf"/>
</dbReference>
<evidence type="ECO:0000256" key="2">
    <source>
        <dbReference type="ARBA" id="ARBA00004906"/>
    </source>
</evidence>
<evidence type="ECO:0000256" key="8">
    <source>
        <dbReference type="ARBA" id="ARBA00022737"/>
    </source>
</evidence>
<keyword evidence="7 16" id="KW-0747">Spliceosome</keyword>
<comment type="subcellular location">
    <subcellularLocation>
        <location evidence="1 16">Nucleus</location>
    </subcellularLocation>
</comment>
<dbReference type="Pfam" id="PF20431">
    <property type="entry name" value="E_motif"/>
    <property type="match status" value="1"/>
</dbReference>
<feature type="domain" description="U-box" evidence="17">
    <location>
        <begin position="1"/>
        <end position="71"/>
    </location>
</feature>
<dbReference type="InterPro" id="IPR038959">
    <property type="entry name" value="Prp19"/>
</dbReference>
<evidence type="ECO:0000256" key="13">
    <source>
        <dbReference type="ARBA" id="ARBA00023242"/>
    </source>
</evidence>
<dbReference type="InterPro" id="IPR002885">
    <property type="entry name" value="PPR_rpt"/>
</dbReference>
<comment type="caution">
    <text evidence="18">The sequence shown here is derived from an EMBL/GenBank/DDBJ whole genome shotgun (WGS) entry which is preliminary data.</text>
</comment>
<dbReference type="NCBIfam" id="TIGR00756">
    <property type="entry name" value="PPR"/>
    <property type="match status" value="5"/>
</dbReference>
<evidence type="ECO:0000256" key="6">
    <source>
        <dbReference type="ARBA" id="ARBA00022679"/>
    </source>
</evidence>
<dbReference type="SMART" id="SM00320">
    <property type="entry name" value="WD40"/>
    <property type="match status" value="5"/>
</dbReference>
<keyword evidence="4 14" id="KW-0853">WD repeat</keyword>
<feature type="repeat" description="WD" evidence="14">
    <location>
        <begin position="325"/>
        <end position="358"/>
    </location>
</feature>
<comment type="catalytic activity">
    <reaction evidence="16">
        <text>S-ubiquitinyl-[E2 ubiquitin-conjugating enzyme]-L-cysteine + [acceptor protein]-L-lysine = [E2 ubiquitin-conjugating enzyme]-L-cysteine + N(6)-ubiquitinyl-[acceptor protein]-L-lysine.</text>
        <dbReference type="EC" id="2.3.2.27"/>
    </reaction>
</comment>